<protein>
    <recommendedName>
        <fullName evidence="3">CobQ/CobB/MinD/ParA nucleotide binding domain-containing protein</fullName>
    </recommendedName>
</protein>
<proteinExistence type="predicted"/>
<comment type="caution">
    <text evidence="1">The sequence shown here is derived from an EMBL/GenBank/DDBJ whole genome shotgun (WGS) entry which is preliminary data.</text>
</comment>
<keyword evidence="2" id="KW-1185">Reference proteome</keyword>
<name>A0ABS1CHR2_9GAMM</name>
<dbReference type="Gene3D" id="3.40.50.300">
    <property type="entry name" value="P-loop containing nucleotide triphosphate hydrolases"/>
    <property type="match status" value="1"/>
</dbReference>
<gene>
    <name evidence="1" type="ORF">CKO31_12030</name>
</gene>
<evidence type="ECO:0000313" key="1">
    <source>
        <dbReference type="EMBL" id="MBK1631456.1"/>
    </source>
</evidence>
<dbReference type="InterPro" id="IPR027417">
    <property type="entry name" value="P-loop_NTPase"/>
</dbReference>
<organism evidence="1 2">
    <name type="scientific">Thiohalocapsa halophila</name>
    <dbReference type="NCBI Taxonomy" id="69359"/>
    <lineage>
        <taxon>Bacteria</taxon>
        <taxon>Pseudomonadati</taxon>
        <taxon>Pseudomonadota</taxon>
        <taxon>Gammaproteobacteria</taxon>
        <taxon>Chromatiales</taxon>
        <taxon>Chromatiaceae</taxon>
        <taxon>Thiohalocapsa</taxon>
    </lineage>
</organism>
<dbReference type="SUPFAM" id="SSF52540">
    <property type="entry name" value="P-loop containing nucleoside triphosphate hydrolases"/>
    <property type="match status" value="1"/>
</dbReference>
<accession>A0ABS1CHR2</accession>
<dbReference type="Proteomes" id="UP000748752">
    <property type="component" value="Unassembled WGS sequence"/>
</dbReference>
<sequence length="74" mass="8098">MEQQPSMATLYVTLQGKGGVGKRYLTAAFPQWLVEQGRSVACIDTDTLNPTLLQYAPLKATHLKLSQGHPPVTM</sequence>
<evidence type="ECO:0008006" key="3">
    <source>
        <dbReference type="Google" id="ProtNLM"/>
    </source>
</evidence>
<evidence type="ECO:0000313" key="2">
    <source>
        <dbReference type="Proteomes" id="UP000748752"/>
    </source>
</evidence>
<dbReference type="EMBL" id="NRRV01000026">
    <property type="protein sequence ID" value="MBK1631456.1"/>
    <property type="molecule type" value="Genomic_DNA"/>
</dbReference>
<reference evidence="1 2" key="1">
    <citation type="journal article" date="2020" name="Microorganisms">
        <title>Osmotic Adaptation and Compatible Solute Biosynthesis of Phototrophic Bacteria as Revealed from Genome Analyses.</title>
        <authorList>
            <person name="Imhoff J.F."/>
            <person name="Rahn T."/>
            <person name="Kunzel S."/>
            <person name="Keller A."/>
            <person name="Neulinger S.C."/>
        </authorList>
    </citation>
    <scope>NUCLEOTIDE SEQUENCE [LARGE SCALE GENOMIC DNA]</scope>
    <source>
        <strain evidence="1 2">DSM 6210</strain>
    </source>
</reference>